<organism evidence="1 2">
    <name type="scientific">Rugosimonospora acidiphila</name>
    <dbReference type="NCBI Taxonomy" id="556531"/>
    <lineage>
        <taxon>Bacteria</taxon>
        <taxon>Bacillati</taxon>
        <taxon>Actinomycetota</taxon>
        <taxon>Actinomycetes</taxon>
        <taxon>Micromonosporales</taxon>
        <taxon>Micromonosporaceae</taxon>
        <taxon>Rugosimonospora</taxon>
    </lineage>
</organism>
<protein>
    <submittedName>
        <fullName evidence="1">Uncharacterized protein</fullName>
    </submittedName>
</protein>
<evidence type="ECO:0000313" key="1">
    <source>
        <dbReference type="EMBL" id="GAA5181421.1"/>
    </source>
</evidence>
<comment type="caution">
    <text evidence="1">The sequence shown here is derived from an EMBL/GenBank/DDBJ whole genome shotgun (WGS) entry which is preliminary data.</text>
</comment>
<dbReference type="EMBL" id="BAABJQ010000004">
    <property type="protein sequence ID" value="GAA5181421.1"/>
    <property type="molecule type" value="Genomic_DNA"/>
</dbReference>
<keyword evidence="2" id="KW-1185">Reference proteome</keyword>
<gene>
    <name evidence="1" type="ORF">GCM10023322_16060</name>
</gene>
<accession>A0ABP9RPP0</accession>
<dbReference type="Proteomes" id="UP001501570">
    <property type="component" value="Unassembled WGS sequence"/>
</dbReference>
<proteinExistence type="predicted"/>
<reference evidence="2" key="1">
    <citation type="journal article" date="2019" name="Int. J. Syst. Evol. Microbiol.">
        <title>The Global Catalogue of Microorganisms (GCM) 10K type strain sequencing project: providing services to taxonomists for standard genome sequencing and annotation.</title>
        <authorList>
            <consortium name="The Broad Institute Genomics Platform"/>
            <consortium name="The Broad Institute Genome Sequencing Center for Infectious Disease"/>
            <person name="Wu L."/>
            <person name="Ma J."/>
        </authorList>
    </citation>
    <scope>NUCLEOTIDE SEQUENCE [LARGE SCALE GENOMIC DNA]</scope>
    <source>
        <strain evidence="2">JCM 18304</strain>
    </source>
</reference>
<evidence type="ECO:0000313" key="2">
    <source>
        <dbReference type="Proteomes" id="UP001501570"/>
    </source>
</evidence>
<sequence length="180" mass="19051">MRWLGAGAGVLALGVSGIFGGLKSADPGIPQLKPNVVSKDGPWNVSVIACRVVDDLSPLHPATDGDRWFIVLANVDVTADNSQSGIGGIIRLPNVAGLVDQAPDHVLLSRDGSVVDYLNPGMTERIGFVWEQSSKVPVPTQALVQVYGATLRDSSLTGDKEWLDSSVRATVLAPVQDRRT</sequence>
<name>A0ABP9RPP0_9ACTN</name>